<name>A0A2W1BVV2_HELAM</name>
<feature type="compositionally biased region" description="Polar residues" evidence="1">
    <location>
        <begin position="335"/>
        <end position="357"/>
    </location>
</feature>
<evidence type="ECO:0000313" key="2">
    <source>
        <dbReference type="EMBL" id="PZC77775.1"/>
    </source>
</evidence>
<feature type="region of interest" description="Disordered" evidence="1">
    <location>
        <begin position="332"/>
        <end position="365"/>
    </location>
</feature>
<sequence length="453" mass="51104">MDNNHNTYPNEQLATTSGVKRKVNFRRSSSSSSSSSSSNSSCSSQSSRDSRNKKKKTSHRRSKKHKYDRRLIEKLSKEVGELRKNFAGYGDRNYLDNDNASCISDVSRDLYDNYCVDASQASPSCNISDTVVPHLSFDFETKLKDPAIPKAPQEYLKMLDEVQRFGSSTWSDVRYADTQKLYNHSPGFIELETNEEVKAYDNTRHLAYSDKSYAAFTFCILKQKEVVLNGLRNLLIWSQTPEASLNNLNSKIDELFVKGEFHKVSTDLLQMACGHRAEAVEMRRDAVLKYARDPLFKASLNKIPPSKTHIFSSEAFTNALEKAGGVRRAFWPAKQANSGNASRAKPSSTARHPSQGQAFHHVPPRGTSAYNCCEPAPAAYMYGHHNQPSQGGHHCHCPPKGHSHSNIEHTHYNHNNRGGSFRARGSRSRHQTQRGTKRSFSPSCNRNNKRQRQ</sequence>
<feature type="compositionally biased region" description="Basic residues" evidence="1">
    <location>
        <begin position="424"/>
        <end position="437"/>
    </location>
</feature>
<dbReference type="EMBL" id="KZ149920">
    <property type="protein sequence ID" value="PZC77775.1"/>
    <property type="molecule type" value="Genomic_DNA"/>
</dbReference>
<organism evidence="2 3">
    <name type="scientific">Helicoverpa armigera</name>
    <name type="common">Cotton bollworm</name>
    <name type="synonym">Heliothis armigera</name>
    <dbReference type="NCBI Taxonomy" id="29058"/>
    <lineage>
        <taxon>Eukaryota</taxon>
        <taxon>Metazoa</taxon>
        <taxon>Ecdysozoa</taxon>
        <taxon>Arthropoda</taxon>
        <taxon>Hexapoda</taxon>
        <taxon>Insecta</taxon>
        <taxon>Pterygota</taxon>
        <taxon>Neoptera</taxon>
        <taxon>Endopterygota</taxon>
        <taxon>Lepidoptera</taxon>
        <taxon>Glossata</taxon>
        <taxon>Ditrysia</taxon>
        <taxon>Noctuoidea</taxon>
        <taxon>Noctuidae</taxon>
        <taxon>Heliothinae</taxon>
        <taxon>Helicoverpa</taxon>
    </lineage>
</organism>
<protein>
    <submittedName>
        <fullName evidence="2">Uncharacterized protein</fullName>
    </submittedName>
</protein>
<feature type="compositionally biased region" description="Basic residues" evidence="1">
    <location>
        <begin position="51"/>
        <end position="68"/>
    </location>
</feature>
<feature type="compositionally biased region" description="Low complexity" evidence="1">
    <location>
        <begin position="26"/>
        <end position="47"/>
    </location>
</feature>
<reference evidence="2 3" key="1">
    <citation type="journal article" date="2017" name="BMC Biol.">
        <title>Genomic innovations, transcriptional plasticity and gene loss underlying the evolution and divergence of two highly polyphagous and invasive Helicoverpa pest species.</title>
        <authorList>
            <person name="Pearce S.L."/>
            <person name="Clarke D.F."/>
            <person name="East P.D."/>
            <person name="Elfekih S."/>
            <person name="Gordon K.H."/>
            <person name="Jermiin L.S."/>
            <person name="McGaughran A."/>
            <person name="Oakeshott J.G."/>
            <person name="Papanikolaou A."/>
            <person name="Perera O.P."/>
            <person name="Rane R.V."/>
            <person name="Richards S."/>
            <person name="Tay W.T."/>
            <person name="Walsh T.K."/>
            <person name="Anderson A."/>
            <person name="Anderson C.J."/>
            <person name="Asgari S."/>
            <person name="Board P.G."/>
            <person name="Bretschneider A."/>
            <person name="Campbell P.M."/>
            <person name="Chertemps T."/>
            <person name="Christeller J.T."/>
            <person name="Coppin C.W."/>
            <person name="Downes S.J."/>
            <person name="Duan G."/>
            <person name="Farnsworth C.A."/>
            <person name="Good R.T."/>
            <person name="Han L.B."/>
            <person name="Han Y.C."/>
            <person name="Hatje K."/>
            <person name="Horne I."/>
            <person name="Huang Y.P."/>
            <person name="Hughes D.S."/>
            <person name="Jacquin-Joly E."/>
            <person name="James W."/>
            <person name="Jhangiani S."/>
            <person name="Kollmar M."/>
            <person name="Kuwar S.S."/>
            <person name="Li S."/>
            <person name="Liu N.Y."/>
            <person name="Maibeche M.T."/>
            <person name="Miller J.R."/>
            <person name="Montagne N."/>
            <person name="Perry T."/>
            <person name="Qu J."/>
            <person name="Song S.V."/>
            <person name="Sutton G.G."/>
            <person name="Vogel H."/>
            <person name="Walenz B.P."/>
            <person name="Xu W."/>
            <person name="Zhang H.J."/>
            <person name="Zou Z."/>
            <person name="Batterham P."/>
            <person name="Edwards O.R."/>
            <person name="Feyereisen R."/>
            <person name="Gibbs R.A."/>
            <person name="Heckel D.G."/>
            <person name="McGrath A."/>
            <person name="Robin C."/>
            <person name="Scherer S.E."/>
            <person name="Worley K.C."/>
            <person name="Wu Y.D."/>
        </authorList>
    </citation>
    <scope>NUCLEOTIDE SEQUENCE [LARGE SCALE GENOMIC DNA]</scope>
    <source>
        <strain evidence="2">Harm_GR_Male_#8</strain>
        <tissue evidence="2">Whole organism</tissue>
    </source>
</reference>
<evidence type="ECO:0000256" key="1">
    <source>
        <dbReference type="SAM" id="MobiDB-lite"/>
    </source>
</evidence>
<dbReference type="Proteomes" id="UP000249218">
    <property type="component" value="Unassembled WGS sequence"/>
</dbReference>
<dbReference type="AlphaFoldDB" id="A0A2W1BVV2"/>
<proteinExistence type="predicted"/>
<gene>
    <name evidence="2" type="primary">HaOG203019</name>
    <name evidence="2" type="ORF">B5X24_HaOG203019</name>
</gene>
<keyword evidence="3" id="KW-1185">Reference proteome</keyword>
<evidence type="ECO:0000313" key="3">
    <source>
        <dbReference type="Proteomes" id="UP000249218"/>
    </source>
</evidence>
<feature type="compositionally biased region" description="Polar residues" evidence="1">
    <location>
        <begin position="1"/>
        <end position="18"/>
    </location>
</feature>
<feature type="region of interest" description="Disordered" evidence="1">
    <location>
        <begin position="1"/>
        <end position="70"/>
    </location>
</feature>
<accession>A0A2W1BVV2</accession>
<feature type="region of interest" description="Disordered" evidence="1">
    <location>
        <begin position="406"/>
        <end position="453"/>
    </location>
</feature>